<evidence type="ECO:0000313" key="4">
    <source>
        <dbReference type="EMBL" id="QQT01786.1"/>
    </source>
</evidence>
<dbReference type="SUPFAM" id="SSF55729">
    <property type="entry name" value="Acyl-CoA N-acyltransferases (Nat)"/>
    <property type="match status" value="1"/>
</dbReference>
<dbReference type="Gene3D" id="3.40.630.30">
    <property type="match status" value="1"/>
</dbReference>
<dbReference type="GO" id="GO:0016747">
    <property type="term" value="F:acyltransferase activity, transferring groups other than amino-acyl groups"/>
    <property type="evidence" value="ECO:0007669"/>
    <property type="project" value="InterPro"/>
</dbReference>
<evidence type="ECO:0000256" key="2">
    <source>
        <dbReference type="ARBA" id="ARBA00023315"/>
    </source>
</evidence>
<dbReference type="KEGG" id="ppsr:I6J18_08015"/>
<name>A0A974NQ51_PERPY</name>
<dbReference type="Proteomes" id="UP000595254">
    <property type="component" value="Chromosome"/>
</dbReference>
<protein>
    <submittedName>
        <fullName evidence="4">N-acetyltransferase</fullName>
    </submittedName>
</protein>
<organism evidence="4 5">
    <name type="scientific">Peribacillus psychrosaccharolyticus</name>
    <name type="common">Bacillus psychrosaccharolyticus</name>
    <dbReference type="NCBI Taxonomy" id="1407"/>
    <lineage>
        <taxon>Bacteria</taxon>
        <taxon>Bacillati</taxon>
        <taxon>Bacillota</taxon>
        <taxon>Bacilli</taxon>
        <taxon>Bacillales</taxon>
        <taxon>Bacillaceae</taxon>
        <taxon>Peribacillus</taxon>
    </lineage>
</organism>
<dbReference type="PROSITE" id="PS51186">
    <property type="entry name" value="GNAT"/>
    <property type="match status" value="1"/>
</dbReference>
<keyword evidence="1" id="KW-0808">Transferase</keyword>
<dbReference type="InterPro" id="IPR000182">
    <property type="entry name" value="GNAT_dom"/>
</dbReference>
<evidence type="ECO:0000256" key="1">
    <source>
        <dbReference type="ARBA" id="ARBA00022679"/>
    </source>
</evidence>
<sequence>MSMIQFKHAELNDLPRIIEIYNSTISSRMVTADLDPITPESRLPWFREHNKTNRPLYVLLQDKKIVGWISFQSFYGRPAYLATAEISIYLDEVCRGQGVGQLALEKAINECPSLGIKNLLGFIFGHNLPSIRLFSKFGFEQWACLPDVAELDGVERDLIILGKRIG</sequence>
<dbReference type="InterPro" id="IPR016181">
    <property type="entry name" value="Acyl_CoA_acyltransferase"/>
</dbReference>
<dbReference type="PANTHER" id="PTHR43072">
    <property type="entry name" value="N-ACETYLTRANSFERASE"/>
    <property type="match status" value="1"/>
</dbReference>
<dbReference type="AlphaFoldDB" id="A0A974NQ51"/>
<keyword evidence="2" id="KW-0012">Acyltransferase</keyword>
<dbReference type="Pfam" id="PF00583">
    <property type="entry name" value="Acetyltransf_1"/>
    <property type="match status" value="1"/>
</dbReference>
<feature type="domain" description="N-acetyltransferase" evidence="3">
    <location>
        <begin position="4"/>
        <end position="166"/>
    </location>
</feature>
<dbReference type="RefSeq" id="WP_051387736.1">
    <property type="nucleotide sequence ID" value="NZ_CP068053.1"/>
</dbReference>
<accession>A0A974NQ51</accession>
<dbReference type="CDD" id="cd04301">
    <property type="entry name" value="NAT_SF"/>
    <property type="match status" value="1"/>
</dbReference>
<evidence type="ECO:0000313" key="5">
    <source>
        <dbReference type="Proteomes" id="UP000595254"/>
    </source>
</evidence>
<reference evidence="4 5" key="1">
    <citation type="submission" date="2021-01" db="EMBL/GenBank/DDBJ databases">
        <title>FDA dAtabase for Regulatory Grade micrObial Sequences (FDA-ARGOS): Supporting development and validation of Infectious Disease Dx tests.</title>
        <authorList>
            <person name="Nelson B."/>
            <person name="Plummer A."/>
            <person name="Tallon L."/>
            <person name="Sadzewicz L."/>
            <person name="Zhao X."/>
            <person name="Boylan J."/>
            <person name="Ott S."/>
            <person name="Bowen H."/>
            <person name="Vavikolanu K."/>
            <person name="Mehta A."/>
            <person name="Aluvathingal J."/>
            <person name="Nadendla S."/>
            <person name="Myers T."/>
            <person name="Yan Y."/>
            <person name="Sichtig H."/>
        </authorList>
    </citation>
    <scope>NUCLEOTIDE SEQUENCE [LARGE SCALE GENOMIC DNA]</scope>
    <source>
        <strain evidence="4 5">FDAARGOS_1161</strain>
    </source>
</reference>
<dbReference type="EMBL" id="CP068053">
    <property type="protein sequence ID" value="QQT01786.1"/>
    <property type="molecule type" value="Genomic_DNA"/>
</dbReference>
<proteinExistence type="predicted"/>
<gene>
    <name evidence="4" type="ORF">I6J18_08015</name>
</gene>
<dbReference type="PANTHER" id="PTHR43072:SF23">
    <property type="entry name" value="UPF0039 PROTEIN C11D3.02C"/>
    <property type="match status" value="1"/>
</dbReference>
<evidence type="ECO:0000259" key="3">
    <source>
        <dbReference type="PROSITE" id="PS51186"/>
    </source>
</evidence>
<keyword evidence="5" id="KW-1185">Reference proteome</keyword>